<dbReference type="GeneID" id="45653554"/>
<gene>
    <name evidence="7" type="ORF">SAMEA2627234_01943</name>
    <name evidence="8" type="ORF">SAMEA2627238_02020</name>
    <name evidence="5" type="ORF">SAMEA2658738_01998</name>
    <name evidence="6" type="ORF">SAMEA2658741_01512</name>
    <name evidence="9" type="ORF">SAMEA2814128_01972</name>
</gene>
<dbReference type="SMART" id="SM00530">
    <property type="entry name" value="HTH_XRE"/>
    <property type="match status" value="1"/>
</dbReference>
<dbReference type="Pfam" id="PF01381">
    <property type="entry name" value="HTH_3"/>
    <property type="match status" value="1"/>
</dbReference>
<name>A0A4J1ZTN9_STREE</name>
<evidence type="ECO:0000313" key="8">
    <source>
        <dbReference type="EMBL" id="VNQ09400.1"/>
    </source>
</evidence>
<dbReference type="PANTHER" id="PTHR40661">
    <property type="match status" value="1"/>
</dbReference>
<dbReference type="Gene3D" id="2.10.109.10">
    <property type="entry name" value="Umud Fragment, subunit A"/>
    <property type="match status" value="1"/>
</dbReference>
<dbReference type="GO" id="GO:0003677">
    <property type="term" value="F:DNA binding"/>
    <property type="evidence" value="ECO:0007669"/>
    <property type="project" value="UniProtKB-KW"/>
</dbReference>
<dbReference type="PROSITE" id="PS50943">
    <property type="entry name" value="HTH_CROC1"/>
    <property type="match status" value="1"/>
</dbReference>
<evidence type="ECO:0000259" key="4">
    <source>
        <dbReference type="PROSITE" id="PS50943"/>
    </source>
</evidence>
<dbReference type="InterPro" id="IPR015927">
    <property type="entry name" value="Peptidase_S24_S26A/B/C"/>
</dbReference>
<sequence length="229" mass="26480">MFSGQRLKSLRKEKKMSQEKLGSLLNISKVAVCNWENAKSFPTMDNLNELAKVLEVEPHYFEEHSEVISIYRQLNKANKNKVVVYSSELLEEQEKFDNKVVDIFSYKTYKGLSAGTGYSYFGDGKYTLTYSTENIPHDFASWVVGDSMEPELPDGDVVLIKQSTNIEDGQIYAIEFNNQTYVKKVYRYKTYLRLVSINEKYDDIYAPYEENPRIIGKIVGHFTPIDDVK</sequence>
<dbReference type="PANTHER" id="PTHR40661:SF1">
    <property type="entry name" value="HTH CRO_C1-TYPE DOMAIN-CONTAINING PROTEIN"/>
    <property type="match status" value="1"/>
</dbReference>
<dbReference type="EMBL" id="CAATIC010000013">
    <property type="protein sequence ID" value="VNQ48968.1"/>
    <property type="molecule type" value="Genomic_DNA"/>
</dbReference>
<dbReference type="InterPro" id="IPR036286">
    <property type="entry name" value="LexA/Signal_pep-like_sf"/>
</dbReference>
<dbReference type="SUPFAM" id="SSF47413">
    <property type="entry name" value="lambda repressor-like DNA-binding domains"/>
    <property type="match status" value="1"/>
</dbReference>
<dbReference type="EMBL" id="CAATFY010000020">
    <property type="protein sequence ID" value="VNP32599.1"/>
    <property type="molecule type" value="Genomic_DNA"/>
</dbReference>
<keyword evidence="1" id="KW-0805">Transcription regulation</keyword>
<dbReference type="Pfam" id="PF00717">
    <property type="entry name" value="Peptidase_S24"/>
    <property type="match status" value="1"/>
</dbReference>
<feature type="domain" description="HTH cro/C1-type" evidence="4">
    <location>
        <begin position="7"/>
        <end position="61"/>
    </location>
</feature>
<organism evidence="8">
    <name type="scientific">Streptococcus pneumoniae</name>
    <dbReference type="NCBI Taxonomy" id="1313"/>
    <lineage>
        <taxon>Bacteria</taxon>
        <taxon>Bacillati</taxon>
        <taxon>Bacillota</taxon>
        <taxon>Bacilli</taxon>
        <taxon>Lactobacillales</taxon>
        <taxon>Streptococcaceae</taxon>
        <taxon>Streptococcus</taxon>
    </lineage>
</organism>
<evidence type="ECO:0000313" key="9">
    <source>
        <dbReference type="EMBL" id="VNQ48968.1"/>
    </source>
</evidence>
<proteinExistence type="predicted"/>
<dbReference type="CDD" id="cd06529">
    <property type="entry name" value="S24_LexA-like"/>
    <property type="match status" value="1"/>
</dbReference>
<dbReference type="Gene3D" id="1.10.260.40">
    <property type="entry name" value="lambda repressor-like DNA-binding domains"/>
    <property type="match status" value="1"/>
</dbReference>
<dbReference type="InterPro" id="IPR039418">
    <property type="entry name" value="LexA-like"/>
</dbReference>
<keyword evidence="2" id="KW-0238">DNA-binding</keyword>
<keyword evidence="3" id="KW-0804">Transcription</keyword>
<accession>A0A4J1ZTN9</accession>
<evidence type="ECO:0000256" key="2">
    <source>
        <dbReference type="ARBA" id="ARBA00023125"/>
    </source>
</evidence>
<dbReference type="CDD" id="cd00093">
    <property type="entry name" value="HTH_XRE"/>
    <property type="match status" value="1"/>
</dbReference>
<protein>
    <submittedName>
        <fullName evidence="8">Phage repressor-like protein</fullName>
    </submittedName>
</protein>
<dbReference type="EMBL" id="CAATHF010000016">
    <property type="protein sequence ID" value="VNQ09400.1"/>
    <property type="molecule type" value="Genomic_DNA"/>
</dbReference>
<evidence type="ECO:0000256" key="1">
    <source>
        <dbReference type="ARBA" id="ARBA00023015"/>
    </source>
</evidence>
<dbReference type="InterPro" id="IPR010982">
    <property type="entry name" value="Lambda_DNA-bd_dom_sf"/>
</dbReference>
<evidence type="ECO:0000256" key="3">
    <source>
        <dbReference type="ARBA" id="ARBA00023163"/>
    </source>
</evidence>
<dbReference type="RefSeq" id="WP_000491151.1">
    <property type="nucleotide sequence ID" value="NZ_BAWV01000031.1"/>
</dbReference>
<dbReference type="EMBL" id="CAATFB010000012">
    <property type="protein sequence ID" value="VNO87930.1"/>
    <property type="molecule type" value="Genomic_DNA"/>
</dbReference>
<dbReference type="AlphaFoldDB" id="A0A4J1ZTN9"/>
<dbReference type="InterPro" id="IPR001387">
    <property type="entry name" value="Cro/C1-type_HTH"/>
</dbReference>
<evidence type="ECO:0000313" key="5">
    <source>
        <dbReference type="EMBL" id="VNO87930.1"/>
    </source>
</evidence>
<evidence type="ECO:0000313" key="6">
    <source>
        <dbReference type="EMBL" id="VNP28891.1"/>
    </source>
</evidence>
<evidence type="ECO:0000313" key="7">
    <source>
        <dbReference type="EMBL" id="VNP32599.1"/>
    </source>
</evidence>
<dbReference type="SUPFAM" id="SSF51306">
    <property type="entry name" value="LexA/Signal peptidase"/>
    <property type="match status" value="1"/>
</dbReference>
<reference evidence="8" key="1">
    <citation type="submission" date="2019-04" db="EMBL/GenBank/DDBJ databases">
        <authorList>
            <consortium name="Pathogen Informatics"/>
        </authorList>
    </citation>
    <scope>NUCLEOTIDE SEQUENCE</scope>
    <source>
        <strain evidence="8">GPSC2</strain>
    </source>
</reference>
<dbReference type="EMBL" id="CAATGC010000005">
    <property type="protein sequence ID" value="VNP28891.1"/>
    <property type="molecule type" value="Genomic_DNA"/>
</dbReference>